<dbReference type="EMBL" id="KZ613482">
    <property type="protein sequence ID" value="PMD21033.1"/>
    <property type="molecule type" value="Genomic_DNA"/>
</dbReference>
<sequence length="151" mass="16805">MKKHTKRNSGQDARNGNNPTAKLPSNHTPTSGQIRCFSTETTRRVIEKFKAESRTFPVSYRESESELGHRIVVASRLTRTQQRELVPINVKGALHLPRLQSDSDFMLACPGGVLLLVPACQDGGERRIADDGPLRASASRRRFWISLKPAA</sequence>
<keyword evidence="3" id="KW-1185">Reference proteome</keyword>
<dbReference type="Proteomes" id="UP000235672">
    <property type="component" value="Unassembled WGS sequence"/>
</dbReference>
<reference evidence="2 3" key="1">
    <citation type="submission" date="2016-05" db="EMBL/GenBank/DDBJ databases">
        <title>A degradative enzymes factory behind the ericoid mycorrhizal symbiosis.</title>
        <authorList>
            <consortium name="DOE Joint Genome Institute"/>
            <person name="Martino E."/>
            <person name="Morin E."/>
            <person name="Grelet G."/>
            <person name="Kuo A."/>
            <person name="Kohler A."/>
            <person name="Daghino S."/>
            <person name="Barry K."/>
            <person name="Choi C."/>
            <person name="Cichocki N."/>
            <person name="Clum A."/>
            <person name="Copeland A."/>
            <person name="Hainaut M."/>
            <person name="Haridas S."/>
            <person name="Labutti K."/>
            <person name="Lindquist E."/>
            <person name="Lipzen A."/>
            <person name="Khouja H.-R."/>
            <person name="Murat C."/>
            <person name="Ohm R."/>
            <person name="Olson A."/>
            <person name="Spatafora J."/>
            <person name="Veneault-Fourrey C."/>
            <person name="Henrissat B."/>
            <person name="Grigoriev I."/>
            <person name="Martin F."/>
            <person name="Perotto S."/>
        </authorList>
    </citation>
    <scope>NUCLEOTIDE SEQUENCE [LARGE SCALE GENOMIC DNA]</scope>
    <source>
        <strain evidence="2 3">UAMH 7357</strain>
    </source>
</reference>
<gene>
    <name evidence="2" type="ORF">NA56DRAFT_703701</name>
</gene>
<protein>
    <submittedName>
        <fullName evidence="2">Uncharacterized protein</fullName>
    </submittedName>
</protein>
<proteinExistence type="predicted"/>
<name>A0A2J6Q461_9HELO</name>
<evidence type="ECO:0000313" key="3">
    <source>
        <dbReference type="Proteomes" id="UP000235672"/>
    </source>
</evidence>
<evidence type="ECO:0000256" key="1">
    <source>
        <dbReference type="SAM" id="MobiDB-lite"/>
    </source>
</evidence>
<evidence type="ECO:0000313" key="2">
    <source>
        <dbReference type="EMBL" id="PMD21033.1"/>
    </source>
</evidence>
<feature type="region of interest" description="Disordered" evidence="1">
    <location>
        <begin position="1"/>
        <end position="33"/>
    </location>
</feature>
<accession>A0A2J6Q461</accession>
<feature type="compositionally biased region" description="Polar residues" evidence="1">
    <location>
        <begin position="8"/>
        <end position="33"/>
    </location>
</feature>
<dbReference type="AlphaFoldDB" id="A0A2J6Q461"/>
<organism evidence="2 3">
    <name type="scientific">Hyaloscypha hepaticicola</name>
    <dbReference type="NCBI Taxonomy" id="2082293"/>
    <lineage>
        <taxon>Eukaryota</taxon>
        <taxon>Fungi</taxon>
        <taxon>Dikarya</taxon>
        <taxon>Ascomycota</taxon>
        <taxon>Pezizomycotina</taxon>
        <taxon>Leotiomycetes</taxon>
        <taxon>Helotiales</taxon>
        <taxon>Hyaloscyphaceae</taxon>
        <taxon>Hyaloscypha</taxon>
    </lineage>
</organism>